<dbReference type="Proteomes" id="UP000002216">
    <property type="component" value="Chromosome"/>
</dbReference>
<keyword evidence="5 8" id="KW-0413">Isomerase</keyword>
<evidence type="ECO:0000256" key="3">
    <source>
        <dbReference type="ARBA" id="ARBA00022960"/>
    </source>
</evidence>
<dbReference type="PROSITE" id="PS00924">
    <property type="entry name" value="ASP_GLU_RACEMASE_2"/>
    <property type="match status" value="1"/>
</dbReference>
<dbReference type="OrthoDB" id="9801055at2"/>
<dbReference type="InterPro" id="IPR001920">
    <property type="entry name" value="Asp/Glu_race"/>
</dbReference>
<dbReference type="InterPro" id="IPR015942">
    <property type="entry name" value="Asp/Glu/hydantoin_racemase"/>
</dbReference>
<dbReference type="NCBIfam" id="TIGR00067">
    <property type="entry name" value="glut_race"/>
    <property type="match status" value="1"/>
</dbReference>
<dbReference type="HAMAP" id="MF_00258">
    <property type="entry name" value="Glu_racemase"/>
    <property type="match status" value="1"/>
</dbReference>
<evidence type="ECO:0000313" key="9">
    <source>
        <dbReference type="EMBL" id="ACU89482.1"/>
    </source>
</evidence>
<name>C7LTC5_DESBD</name>
<feature type="binding site" evidence="8">
    <location>
        <begin position="78"/>
        <end position="79"/>
    </location>
    <ligand>
        <name>substrate</name>
    </ligand>
</feature>
<dbReference type="AlphaFoldDB" id="C7LTC5"/>
<comment type="function">
    <text evidence="8">Provides the (R)-glutamate required for cell wall biosynthesis.</text>
</comment>
<feature type="binding site" evidence="8">
    <location>
        <begin position="191"/>
        <end position="192"/>
    </location>
    <ligand>
        <name>substrate</name>
    </ligand>
</feature>
<dbReference type="GO" id="GO:0009252">
    <property type="term" value="P:peptidoglycan biosynthetic process"/>
    <property type="evidence" value="ECO:0007669"/>
    <property type="project" value="UniProtKB-UniRule"/>
</dbReference>
<evidence type="ECO:0000256" key="6">
    <source>
        <dbReference type="ARBA" id="ARBA00023316"/>
    </source>
</evidence>
<dbReference type="EMBL" id="CP001629">
    <property type="protein sequence ID" value="ACU89482.1"/>
    <property type="molecule type" value="Genomic_DNA"/>
</dbReference>
<protein>
    <recommendedName>
        <fullName evidence="7 8">Glutamate racemase</fullName>
        <ecNumber evidence="2 8">5.1.1.3</ecNumber>
    </recommendedName>
</protein>
<feature type="active site" description="Proton donor/acceptor" evidence="8">
    <location>
        <position position="77"/>
    </location>
</feature>
<dbReference type="InterPro" id="IPR033134">
    <property type="entry name" value="Asp/Glu_racemase_AS_2"/>
</dbReference>
<dbReference type="InterPro" id="IPR004391">
    <property type="entry name" value="Glu_race"/>
</dbReference>
<keyword evidence="3 8" id="KW-0133">Cell shape</keyword>
<dbReference type="Pfam" id="PF01177">
    <property type="entry name" value="Asp_Glu_race"/>
    <property type="match status" value="1"/>
</dbReference>
<reference evidence="9 10" key="1">
    <citation type="journal article" date="2009" name="Stand. Genomic Sci.">
        <title>Complete genome sequence of Desulfomicrobium baculatum type strain (X).</title>
        <authorList>
            <person name="Copeland A."/>
            <person name="Spring S."/>
            <person name="Goker M."/>
            <person name="Schneider S."/>
            <person name="Lapidus A."/>
            <person name="Del Rio T.G."/>
            <person name="Tice H."/>
            <person name="Cheng J.F."/>
            <person name="Chen F."/>
            <person name="Nolan M."/>
            <person name="Bruce D."/>
            <person name="Goodwin L."/>
            <person name="Pitluck S."/>
            <person name="Ivanova N."/>
            <person name="Mavrommatis K."/>
            <person name="Ovchinnikova G."/>
            <person name="Pati A."/>
            <person name="Chen A."/>
            <person name="Palaniappan K."/>
            <person name="Land M."/>
            <person name="Hauser L."/>
            <person name="Chang Y.J."/>
            <person name="Jeffries C.C."/>
            <person name="Meincke L."/>
            <person name="Sims D."/>
            <person name="Brettin T."/>
            <person name="Detter J.C."/>
            <person name="Han C."/>
            <person name="Chain P."/>
            <person name="Bristow J."/>
            <person name="Eisen J.A."/>
            <person name="Markowitz V."/>
            <person name="Hugenholtz P."/>
            <person name="Kyrpides N.C."/>
            <person name="Klenk H.P."/>
            <person name="Lucas S."/>
        </authorList>
    </citation>
    <scope>NUCLEOTIDE SEQUENCE [LARGE SCALE GENOMIC DNA]</scope>
    <source>
        <strain evidence="10">DSM 4028 / VKM B-1378 / X</strain>
    </source>
</reference>
<dbReference type="PANTHER" id="PTHR21198">
    <property type="entry name" value="GLUTAMATE RACEMASE"/>
    <property type="match status" value="1"/>
</dbReference>
<dbReference type="eggNOG" id="COG0796">
    <property type="taxonomic scope" value="Bacteria"/>
</dbReference>
<keyword evidence="10" id="KW-1185">Reference proteome</keyword>
<dbReference type="RefSeq" id="WP_015773576.1">
    <property type="nucleotide sequence ID" value="NC_013173.1"/>
</dbReference>
<dbReference type="SUPFAM" id="SSF53681">
    <property type="entry name" value="Aspartate/glutamate racemase"/>
    <property type="match status" value="2"/>
</dbReference>
<organism evidence="9 10">
    <name type="scientific">Desulfomicrobium baculatum (strain DSM 4028 / VKM B-1378 / X)</name>
    <name type="common">Desulfovibrio baculatus</name>
    <dbReference type="NCBI Taxonomy" id="525897"/>
    <lineage>
        <taxon>Bacteria</taxon>
        <taxon>Pseudomonadati</taxon>
        <taxon>Thermodesulfobacteriota</taxon>
        <taxon>Desulfovibrionia</taxon>
        <taxon>Desulfovibrionales</taxon>
        <taxon>Desulfomicrobiaceae</taxon>
        <taxon>Desulfomicrobium</taxon>
    </lineage>
</organism>
<dbReference type="GO" id="GO:0008360">
    <property type="term" value="P:regulation of cell shape"/>
    <property type="evidence" value="ECO:0007669"/>
    <property type="project" value="UniProtKB-KW"/>
</dbReference>
<dbReference type="FunFam" id="3.40.50.1860:FF:000002">
    <property type="entry name" value="Glutamate racemase"/>
    <property type="match status" value="1"/>
</dbReference>
<sequence>MYESECTLPIGVFDSGIGGLTVLKALTEALPKESFLYLGDTARLPYGTKSAKSVTRYVLQTTALLKARGIKLLVIACNTATGVSLEALQEAYPELPVIGVIRPGAEAACRSSRNGRIGVIGTESTVNARGYEREILRIRPDAQVFAQACPLFVPLAEEGWCDGQIASLVAERYLGGLVRDTGIDTLVLGCTHFPVLADAIQDVVGPDVTLVDSARTTAEFVQDMLERRDICSTTKERCLTFLATDGARRFARVGGVFMHHPLDPADVEIVDL</sequence>
<dbReference type="GO" id="GO:0008881">
    <property type="term" value="F:glutamate racemase activity"/>
    <property type="evidence" value="ECO:0007669"/>
    <property type="project" value="UniProtKB-UniRule"/>
</dbReference>
<evidence type="ECO:0000256" key="8">
    <source>
        <dbReference type="HAMAP-Rule" id="MF_00258"/>
    </source>
</evidence>
<dbReference type="KEGG" id="dba:Dbac_1386"/>
<dbReference type="Gene3D" id="3.40.50.1860">
    <property type="match status" value="2"/>
</dbReference>
<dbReference type="HOGENOM" id="CLU_052344_0_2_7"/>
<evidence type="ECO:0000256" key="4">
    <source>
        <dbReference type="ARBA" id="ARBA00022984"/>
    </source>
</evidence>
<evidence type="ECO:0000256" key="2">
    <source>
        <dbReference type="ARBA" id="ARBA00013090"/>
    </source>
</evidence>
<feature type="binding site" evidence="8">
    <location>
        <begin position="46"/>
        <end position="47"/>
    </location>
    <ligand>
        <name>substrate</name>
    </ligand>
</feature>
<accession>C7LTC5</accession>
<evidence type="ECO:0000256" key="5">
    <source>
        <dbReference type="ARBA" id="ARBA00023235"/>
    </source>
</evidence>
<comment type="pathway">
    <text evidence="8">Cell wall biogenesis; peptidoglycan biosynthesis.</text>
</comment>
<dbReference type="GO" id="GO:0071555">
    <property type="term" value="P:cell wall organization"/>
    <property type="evidence" value="ECO:0007669"/>
    <property type="project" value="UniProtKB-KW"/>
</dbReference>
<feature type="active site" description="Proton donor/acceptor" evidence="8">
    <location>
        <position position="190"/>
    </location>
</feature>
<gene>
    <name evidence="8" type="primary">murI</name>
    <name evidence="9" type="ordered locus">Dbac_1386</name>
</gene>
<dbReference type="UniPathway" id="UPA00219"/>
<feature type="binding site" evidence="8">
    <location>
        <begin position="14"/>
        <end position="15"/>
    </location>
    <ligand>
        <name>substrate</name>
    </ligand>
</feature>
<evidence type="ECO:0000256" key="1">
    <source>
        <dbReference type="ARBA" id="ARBA00001602"/>
    </source>
</evidence>
<evidence type="ECO:0000313" key="10">
    <source>
        <dbReference type="Proteomes" id="UP000002216"/>
    </source>
</evidence>
<comment type="catalytic activity">
    <reaction evidence="1 8">
        <text>L-glutamate = D-glutamate</text>
        <dbReference type="Rhea" id="RHEA:12813"/>
        <dbReference type="ChEBI" id="CHEBI:29985"/>
        <dbReference type="ChEBI" id="CHEBI:29986"/>
        <dbReference type="EC" id="5.1.1.3"/>
    </reaction>
</comment>
<keyword evidence="6 8" id="KW-0961">Cell wall biogenesis/degradation</keyword>
<keyword evidence="4 8" id="KW-0573">Peptidoglycan synthesis</keyword>
<evidence type="ECO:0000256" key="7">
    <source>
        <dbReference type="ARBA" id="ARBA00070053"/>
    </source>
</evidence>
<dbReference type="PANTHER" id="PTHR21198:SF2">
    <property type="entry name" value="GLUTAMATE RACEMASE"/>
    <property type="match status" value="1"/>
</dbReference>
<proteinExistence type="inferred from homology"/>
<dbReference type="STRING" id="525897.Dbac_1386"/>
<comment type="similarity">
    <text evidence="8">Belongs to the aspartate/glutamate racemases family.</text>
</comment>
<dbReference type="EC" id="5.1.1.3" evidence="2 8"/>